<name>A0AA44Y4S3_BURVI</name>
<dbReference type="RefSeq" id="WP_059463698.1">
    <property type="nucleotide sequence ID" value="NZ_CADFFE010000045.1"/>
</dbReference>
<protein>
    <submittedName>
        <fullName evidence="2">H-NS histone family protein</fullName>
    </submittedName>
</protein>
<organism evidence="2 3">
    <name type="scientific">Burkholderia vietnamiensis</name>
    <dbReference type="NCBI Taxonomy" id="60552"/>
    <lineage>
        <taxon>Bacteria</taxon>
        <taxon>Pseudomonadati</taxon>
        <taxon>Pseudomonadota</taxon>
        <taxon>Betaproteobacteria</taxon>
        <taxon>Burkholderiales</taxon>
        <taxon>Burkholderiaceae</taxon>
        <taxon>Burkholderia</taxon>
        <taxon>Burkholderia cepacia complex</taxon>
    </lineage>
</organism>
<dbReference type="Proteomes" id="UP000237632">
    <property type="component" value="Unassembled WGS sequence"/>
</dbReference>
<evidence type="ECO:0000259" key="1">
    <source>
        <dbReference type="Pfam" id="PF00816"/>
    </source>
</evidence>
<accession>A0AA44Y4S3</accession>
<dbReference type="AlphaFoldDB" id="A0AA44Y4S3"/>
<evidence type="ECO:0000313" key="3">
    <source>
        <dbReference type="Proteomes" id="UP000237632"/>
    </source>
</evidence>
<dbReference type="InterPro" id="IPR027444">
    <property type="entry name" value="H-NS_C_dom"/>
</dbReference>
<dbReference type="Gene3D" id="4.10.430.30">
    <property type="match status" value="1"/>
</dbReference>
<dbReference type="GO" id="GO:0003677">
    <property type="term" value="F:DNA binding"/>
    <property type="evidence" value="ECO:0007669"/>
    <property type="project" value="InterPro"/>
</dbReference>
<comment type="caution">
    <text evidence="2">The sequence shown here is derived from an EMBL/GenBank/DDBJ whole genome shotgun (WGS) entry which is preliminary data.</text>
</comment>
<proteinExistence type="predicted"/>
<dbReference type="EMBL" id="PVHK01000006">
    <property type="protein sequence ID" value="PRH44211.1"/>
    <property type="molecule type" value="Genomic_DNA"/>
</dbReference>
<gene>
    <name evidence="2" type="ORF">C6T65_00860</name>
</gene>
<dbReference type="Pfam" id="PF00816">
    <property type="entry name" value="Histone_HNS"/>
    <property type="match status" value="1"/>
</dbReference>
<reference evidence="2 3" key="1">
    <citation type="submission" date="2018-03" db="EMBL/GenBank/DDBJ databases">
        <authorList>
            <person name="Nguyen K."/>
            <person name="Fouts D."/>
            <person name="Sutton G."/>
        </authorList>
    </citation>
    <scope>NUCLEOTIDE SEQUENCE [LARGE SCALE GENOMIC DNA]</scope>
    <source>
        <strain evidence="2 3">AU3578</strain>
    </source>
</reference>
<dbReference type="SUPFAM" id="SSF81273">
    <property type="entry name" value="H-NS histone-like proteins"/>
    <property type="match status" value="1"/>
</dbReference>
<evidence type="ECO:0000313" key="2">
    <source>
        <dbReference type="EMBL" id="PRH44211.1"/>
    </source>
</evidence>
<sequence>MSGAIRREDCFVPSGENVEMEKYCDLVRQQRELLHRLAAARDREIDDVIANIVETMLTYHITLDDLRRALPIRSSHAALSKRNAAVMKRPPPKYLDPVSGKTWCGKGRRPAWLVGKDLSEFLLEESVETC</sequence>
<feature type="domain" description="DNA-binding protein H-NS-like C-terminal" evidence="1">
    <location>
        <begin position="92"/>
        <end position="122"/>
    </location>
</feature>